<organism evidence="2 3">
    <name type="scientific">Labeo rohita</name>
    <name type="common">Indian major carp</name>
    <name type="synonym">Cyprinus rohita</name>
    <dbReference type="NCBI Taxonomy" id="84645"/>
    <lineage>
        <taxon>Eukaryota</taxon>
        <taxon>Metazoa</taxon>
        <taxon>Chordata</taxon>
        <taxon>Craniata</taxon>
        <taxon>Vertebrata</taxon>
        <taxon>Euteleostomi</taxon>
        <taxon>Actinopterygii</taxon>
        <taxon>Neopterygii</taxon>
        <taxon>Teleostei</taxon>
        <taxon>Ostariophysi</taxon>
        <taxon>Cypriniformes</taxon>
        <taxon>Cyprinidae</taxon>
        <taxon>Labeoninae</taxon>
        <taxon>Labeonini</taxon>
        <taxon>Labeo</taxon>
    </lineage>
</organism>
<dbReference type="Proteomes" id="UP000290572">
    <property type="component" value="Unassembled WGS sequence"/>
</dbReference>
<evidence type="ECO:0000313" key="3">
    <source>
        <dbReference type="Proteomes" id="UP000290572"/>
    </source>
</evidence>
<feature type="region of interest" description="Disordered" evidence="1">
    <location>
        <begin position="56"/>
        <end position="76"/>
    </location>
</feature>
<evidence type="ECO:0000313" key="2">
    <source>
        <dbReference type="EMBL" id="RXN03202.1"/>
    </source>
</evidence>
<proteinExistence type="predicted"/>
<dbReference type="EMBL" id="QBIY01013486">
    <property type="protein sequence ID" value="RXN03202.1"/>
    <property type="molecule type" value="Genomic_DNA"/>
</dbReference>
<gene>
    <name evidence="2" type="ORF">ROHU_034495</name>
</gene>
<accession>A0A498L473</accession>
<reference evidence="2 3" key="1">
    <citation type="submission" date="2018-03" db="EMBL/GenBank/DDBJ databases">
        <title>Draft genome sequence of Rohu Carp (Labeo rohita).</title>
        <authorList>
            <person name="Das P."/>
            <person name="Kushwaha B."/>
            <person name="Joshi C.G."/>
            <person name="Kumar D."/>
            <person name="Nagpure N.S."/>
            <person name="Sahoo L."/>
            <person name="Das S.P."/>
            <person name="Bit A."/>
            <person name="Patnaik S."/>
            <person name="Meher P.K."/>
            <person name="Jayasankar P."/>
            <person name="Koringa P.G."/>
            <person name="Patel N.V."/>
            <person name="Hinsu A.T."/>
            <person name="Kumar R."/>
            <person name="Pandey M."/>
            <person name="Agarwal S."/>
            <person name="Srivastava S."/>
            <person name="Singh M."/>
            <person name="Iquebal M.A."/>
            <person name="Jaiswal S."/>
            <person name="Angadi U.B."/>
            <person name="Kumar N."/>
            <person name="Raza M."/>
            <person name="Shah T.M."/>
            <person name="Rai A."/>
            <person name="Jena J.K."/>
        </authorList>
    </citation>
    <scope>NUCLEOTIDE SEQUENCE [LARGE SCALE GENOMIC DNA]</scope>
    <source>
        <strain evidence="2">DASCIFA01</strain>
        <tissue evidence="2">Testis</tissue>
    </source>
</reference>
<protein>
    <submittedName>
        <fullName evidence="2">Uncharacterized protein</fullName>
    </submittedName>
</protein>
<evidence type="ECO:0000256" key="1">
    <source>
        <dbReference type="SAM" id="MobiDB-lite"/>
    </source>
</evidence>
<keyword evidence="3" id="KW-1185">Reference proteome</keyword>
<dbReference type="AlphaFoldDB" id="A0A498L473"/>
<sequence>MPAPLCKRRMEVRVPAAHSGLDLSTSAPPKRCPTMASGSNELAFCVDTSTANRLLPKTRLHKAGPRPSSSSSCDQSWRYPPETVWCVTQQISGPSELREQLSCSYTHLKILLTLWQCRHPFPVARAYPPDAEGRGRQRPYAALVTPGLVPLTVVGERVSLGAISIAPACHGAGKALHSMGKRASVPVLRSC</sequence>
<comment type="caution">
    <text evidence="2">The sequence shown here is derived from an EMBL/GenBank/DDBJ whole genome shotgun (WGS) entry which is preliminary data.</text>
</comment>
<name>A0A498L473_LABRO</name>